<feature type="compositionally biased region" description="Low complexity" evidence="1">
    <location>
        <begin position="252"/>
        <end position="261"/>
    </location>
</feature>
<dbReference type="AlphaFoldDB" id="A0ABD5EN49"/>
<feature type="compositionally biased region" description="Low complexity" evidence="1">
    <location>
        <begin position="204"/>
        <end position="244"/>
    </location>
</feature>
<keyword evidence="2" id="KW-0812">Transmembrane</keyword>
<dbReference type="EMBL" id="JAVRES010000005">
    <property type="protein sequence ID" value="MDT0435799.1"/>
    <property type="molecule type" value="Genomic_DNA"/>
</dbReference>
<evidence type="ECO:0000313" key="4">
    <source>
        <dbReference type="Proteomes" id="UP001183535"/>
    </source>
</evidence>
<organism evidence="3 4">
    <name type="scientific">Streptomyces doudnae</name>
    <dbReference type="NCBI Taxonomy" id="3075536"/>
    <lineage>
        <taxon>Bacteria</taxon>
        <taxon>Bacillati</taxon>
        <taxon>Actinomycetota</taxon>
        <taxon>Actinomycetes</taxon>
        <taxon>Kitasatosporales</taxon>
        <taxon>Streptomycetaceae</taxon>
        <taxon>Streptomyces</taxon>
    </lineage>
</organism>
<feature type="region of interest" description="Disordered" evidence="1">
    <location>
        <begin position="193"/>
        <end position="275"/>
    </location>
</feature>
<proteinExistence type="predicted"/>
<keyword evidence="2" id="KW-1133">Transmembrane helix</keyword>
<protein>
    <recommendedName>
        <fullName evidence="5">Integral membrane protein</fullName>
    </recommendedName>
</protein>
<evidence type="ECO:0000256" key="1">
    <source>
        <dbReference type="SAM" id="MobiDB-lite"/>
    </source>
</evidence>
<evidence type="ECO:0000256" key="2">
    <source>
        <dbReference type="SAM" id="Phobius"/>
    </source>
</evidence>
<feature type="transmembrane region" description="Helical" evidence="2">
    <location>
        <begin position="143"/>
        <end position="164"/>
    </location>
</feature>
<feature type="transmembrane region" description="Helical" evidence="2">
    <location>
        <begin position="118"/>
        <end position="137"/>
    </location>
</feature>
<accession>A0ABD5EN49</accession>
<feature type="compositionally biased region" description="Pro residues" evidence="1">
    <location>
        <begin position="262"/>
        <end position="275"/>
    </location>
</feature>
<comment type="caution">
    <text evidence="3">The sequence shown here is derived from an EMBL/GenBank/DDBJ whole genome shotgun (WGS) entry which is preliminary data.</text>
</comment>
<dbReference type="RefSeq" id="WP_093824902.1">
    <property type="nucleotide sequence ID" value="NZ_JAVRES010000005.1"/>
</dbReference>
<keyword evidence="4" id="KW-1185">Reference proteome</keyword>
<name>A0ABD5EN49_9ACTN</name>
<dbReference type="Proteomes" id="UP001183535">
    <property type="component" value="Unassembled WGS sequence"/>
</dbReference>
<reference evidence="4" key="1">
    <citation type="submission" date="2023-07" db="EMBL/GenBank/DDBJ databases">
        <title>30 novel species of actinomycetes from the DSMZ collection.</title>
        <authorList>
            <person name="Nouioui I."/>
        </authorList>
    </citation>
    <scope>NUCLEOTIDE SEQUENCE [LARGE SCALE GENOMIC DNA]</scope>
    <source>
        <strain evidence="4">DSM 41981</strain>
    </source>
</reference>
<evidence type="ECO:0000313" key="3">
    <source>
        <dbReference type="EMBL" id="MDT0435799.1"/>
    </source>
</evidence>
<keyword evidence="2" id="KW-0472">Membrane</keyword>
<sequence length="275" mass="29372">MSRRQIQSMMRELATGRPVELSSPMSSVKKLARLAAVAEQFGYAYVDSGHTGARNNVLKLLLAPDLSPQARARAAENWARFPHAGDGVSLPPLDPAALELLTARIQFDLTGRNAEKRMGYGVVGVTVGALILALRLGGTGDDFVGAGVFWLFCLAVLGVGLLITRKRNASFAARLAAAGFTPVQDATGRVRYLSPDHRDPLAPGPYGQPQNPYGQYQAAPYGQPQQAPYGQVQAAPYGQSQAPFGQPPPQDPYGQQQAAPYGRPPQNPYGPPPRS</sequence>
<gene>
    <name evidence="3" type="ORF">RM877_14010</name>
</gene>
<evidence type="ECO:0008006" key="5">
    <source>
        <dbReference type="Google" id="ProtNLM"/>
    </source>
</evidence>